<dbReference type="SMART" id="SM00665">
    <property type="entry name" value="B561"/>
    <property type="match status" value="1"/>
</dbReference>
<dbReference type="CDD" id="cd08760">
    <property type="entry name" value="Cyt_b561_FRRS1_like"/>
    <property type="match status" value="1"/>
</dbReference>
<dbReference type="STRING" id="137246.A0A401SUR9"/>
<feature type="domain" description="Reelin" evidence="15">
    <location>
        <begin position="18"/>
        <end position="187"/>
    </location>
</feature>
<keyword evidence="6" id="KW-0249">Electron transport</keyword>
<comment type="caution">
    <text evidence="16">The sequence shown here is derived from an EMBL/GenBank/DDBJ whole genome shotgun (WGS) entry which is preliminary data.</text>
</comment>
<feature type="transmembrane region" description="Helical" evidence="11">
    <location>
        <begin position="383"/>
        <end position="403"/>
    </location>
</feature>
<dbReference type="SMART" id="SM00664">
    <property type="entry name" value="DoH"/>
    <property type="match status" value="1"/>
</dbReference>
<accession>A0A401SUR9</accession>
<evidence type="ECO:0000256" key="12">
    <source>
        <dbReference type="SAM" id="SignalP"/>
    </source>
</evidence>
<evidence type="ECO:0000256" key="2">
    <source>
        <dbReference type="ARBA" id="ARBA00004141"/>
    </source>
</evidence>
<name>A0A401SUR9_CHIPU</name>
<feature type="transmembrane region" description="Helical" evidence="11">
    <location>
        <begin position="455"/>
        <end position="474"/>
    </location>
</feature>
<feature type="chain" id="PRO_5019432602" description="Ferric-chelate reductase 1" evidence="12">
    <location>
        <begin position="28"/>
        <end position="600"/>
    </location>
</feature>
<dbReference type="GO" id="GO:0016020">
    <property type="term" value="C:membrane"/>
    <property type="evidence" value="ECO:0007669"/>
    <property type="project" value="UniProtKB-SubCell"/>
</dbReference>
<comment type="cofactor">
    <cofactor evidence="1">
        <name>heme b</name>
        <dbReference type="ChEBI" id="CHEBI:60344"/>
    </cofactor>
</comment>
<dbReference type="InterPro" id="IPR042307">
    <property type="entry name" value="Reeler_sf"/>
</dbReference>
<feature type="transmembrane region" description="Helical" evidence="11">
    <location>
        <begin position="423"/>
        <end position="443"/>
    </location>
</feature>
<evidence type="ECO:0000256" key="1">
    <source>
        <dbReference type="ARBA" id="ARBA00001970"/>
    </source>
</evidence>
<comment type="similarity">
    <text evidence="3">Belongs to the FRRS1 family.</text>
</comment>
<dbReference type="Pfam" id="PF02014">
    <property type="entry name" value="Reeler"/>
    <property type="match status" value="1"/>
</dbReference>
<dbReference type="Pfam" id="PF03188">
    <property type="entry name" value="Cytochrom_B561"/>
    <property type="match status" value="1"/>
</dbReference>
<evidence type="ECO:0008006" key="18">
    <source>
        <dbReference type="Google" id="ProtNLM"/>
    </source>
</evidence>
<evidence type="ECO:0000256" key="4">
    <source>
        <dbReference type="ARBA" id="ARBA00022448"/>
    </source>
</evidence>
<dbReference type="FunFam" id="2.60.40.4060:FF:000003">
    <property type="entry name" value="Ferric chelate reductase 1"/>
    <property type="match status" value="1"/>
</dbReference>
<feature type="transmembrane region" description="Helical" evidence="11">
    <location>
        <begin position="486"/>
        <end position="509"/>
    </location>
</feature>
<evidence type="ECO:0000256" key="6">
    <source>
        <dbReference type="ARBA" id="ARBA00022982"/>
    </source>
</evidence>
<evidence type="ECO:0000256" key="9">
    <source>
        <dbReference type="ARBA" id="ARBA00023136"/>
    </source>
</evidence>
<dbReference type="InterPro" id="IPR005018">
    <property type="entry name" value="DOMON_domain"/>
</dbReference>
<reference evidence="16 17" key="1">
    <citation type="journal article" date="2018" name="Nat. Ecol. Evol.">
        <title>Shark genomes provide insights into elasmobranch evolution and the origin of vertebrates.</title>
        <authorList>
            <person name="Hara Y"/>
            <person name="Yamaguchi K"/>
            <person name="Onimaru K"/>
            <person name="Kadota M"/>
            <person name="Koyanagi M"/>
            <person name="Keeley SD"/>
            <person name="Tatsumi K"/>
            <person name="Tanaka K"/>
            <person name="Motone F"/>
            <person name="Kageyama Y"/>
            <person name="Nozu R"/>
            <person name="Adachi N"/>
            <person name="Nishimura O"/>
            <person name="Nakagawa R"/>
            <person name="Tanegashima C"/>
            <person name="Kiyatake I"/>
            <person name="Matsumoto R"/>
            <person name="Murakumo K"/>
            <person name="Nishida K"/>
            <person name="Terakita A"/>
            <person name="Kuratani S"/>
            <person name="Sato K"/>
            <person name="Hyodo S Kuraku.S."/>
        </authorList>
    </citation>
    <scope>NUCLEOTIDE SEQUENCE [LARGE SCALE GENOMIC DNA]</scope>
</reference>
<evidence type="ECO:0000256" key="11">
    <source>
        <dbReference type="SAM" id="Phobius"/>
    </source>
</evidence>
<dbReference type="InterPro" id="IPR051237">
    <property type="entry name" value="Ferric-chelate_Red/DefProt"/>
</dbReference>
<evidence type="ECO:0000256" key="10">
    <source>
        <dbReference type="ARBA" id="ARBA00023180"/>
    </source>
</evidence>
<keyword evidence="10" id="KW-0325">Glycoprotein</keyword>
<dbReference type="PROSITE" id="PS50939">
    <property type="entry name" value="CYTOCHROME_B561"/>
    <property type="match status" value="1"/>
</dbReference>
<proteinExistence type="inferred from homology"/>
<evidence type="ECO:0000256" key="7">
    <source>
        <dbReference type="ARBA" id="ARBA00022989"/>
    </source>
</evidence>
<evidence type="ECO:0000313" key="17">
    <source>
        <dbReference type="Proteomes" id="UP000287033"/>
    </source>
</evidence>
<keyword evidence="9 11" id="KW-0472">Membrane</keyword>
<dbReference type="Proteomes" id="UP000287033">
    <property type="component" value="Unassembled WGS sequence"/>
</dbReference>
<dbReference type="Gene3D" id="2.60.40.4060">
    <property type="entry name" value="Reeler domain"/>
    <property type="match status" value="1"/>
</dbReference>
<feature type="domain" description="Cytochrome b561" evidence="14">
    <location>
        <begin position="343"/>
        <end position="542"/>
    </location>
</feature>
<dbReference type="OMA" id="KVYWKAP"/>
<dbReference type="Pfam" id="PF03351">
    <property type="entry name" value="DOMON"/>
    <property type="match status" value="1"/>
</dbReference>
<evidence type="ECO:0000313" key="16">
    <source>
        <dbReference type="EMBL" id="GCC34139.1"/>
    </source>
</evidence>
<keyword evidence="17" id="KW-1185">Reference proteome</keyword>
<evidence type="ECO:0000259" key="14">
    <source>
        <dbReference type="PROSITE" id="PS50939"/>
    </source>
</evidence>
<evidence type="ECO:0000256" key="3">
    <source>
        <dbReference type="ARBA" id="ARBA00009195"/>
    </source>
</evidence>
<organism evidence="16 17">
    <name type="scientific">Chiloscyllium punctatum</name>
    <name type="common">Brownbanded bambooshark</name>
    <name type="synonym">Hemiscyllium punctatum</name>
    <dbReference type="NCBI Taxonomy" id="137246"/>
    <lineage>
        <taxon>Eukaryota</taxon>
        <taxon>Metazoa</taxon>
        <taxon>Chordata</taxon>
        <taxon>Craniata</taxon>
        <taxon>Vertebrata</taxon>
        <taxon>Chondrichthyes</taxon>
        <taxon>Elasmobranchii</taxon>
        <taxon>Galeomorphii</taxon>
        <taxon>Galeoidea</taxon>
        <taxon>Orectolobiformes</taxon>
        <taxon>Hemiscylliidae</taxon>
        <taxon>Chiloscyllium</taxon>
    </lineage>
</organism>
<evidence type="ECO:0000259" key="15">
    <source>
        <dbReference type="PROSITE" id="PS51019"/>
    </source>
</evidence>
<keyword evidence="12" id="KW-0732">Signal</keyword>
<keyword evidence="5 11" id="KW-0812">Transmembrane</keyword>
<dbReference type="InterPro" id="IPR006593">
    <property type="entry name" value="Cyt_b561/ferric_Rdtase_TM"/>
</dbReference>
<dbReference type="PANTHER" id="PTHR45828:SF3">
    <property type="entry name" value="FERRIC-CHELATE REDUCTASE 1"/>
    <property type="match status" value="1"/>
</dbReference>
<feature type="domain" description="DOMON" evidence="13">
    <location>
        <begin position="224"/>
        <end position="339"/>
    </location>
</feature>
<dbReference type="CDD" id="cd08544">
    <property type="entry name" value="Reeler"/>
    <property type="match status" value="1"/>
</dbReference>
<evidence type="ECO:0000256" key="5">
    <source>
        <dbReference type="ARBA" id="ARBA00022692"/>
    </source>
</evidence>
<dbReference type="InterPro" id="IPR002861">
    <property type="entry name" value="Reeler_dom"/>
</dbReference>
<evidence type="ECO:0000256" key="8">
    <source>
        <dbReference type="ARBA" id="ARBA00023004"/>
    </source>
</evidence>
<feature type="signal peptide" evidence="12">
    <location>
        <begin position="1"/>
        <end position="27"/>
    </location>
</feature>
<dbReference type="OrthoDB" id="6372137at2759"/>
<sequence length="600" mass="67203">MEIILRMGPCIPGILTVLSIILEPLVAYGNGQVTVACDTMTPKHGSFPQKSASPAVITVDKDVFSSKDQVKVTLTVRQSGTSFQGFFIQARDAADLNGGPVGTFTLSDKNSQLLTCGGVKDSAVSHTSSSGKHTIVVLWNPPATKPDHIQFLVTVVQKFNTYWVKLRGPVISQLNAPPFSVQATTEAHPDLPVTSKLTKSFNVTECGSKKFCLRNPPRCDPEMDRLCFFLSFAMQNTSVLFELSGPSNGYISFALSDDNWMGNDDMYLCIVNDQSIQINPAHSTGRSHPILNTQVPIHDMSWSLEDGVTQCSFRRNIRLPEYSERFDLDRQYYVFLAEGRADNGRIHKHHQHPLITHGKVDFDGSPRELTGSRSPLYIKGHGALMFIAWVTTANIGVIIARFFKPVWSFSTLLGKKVWFQVHWMLMATTVLLTCLAFILPFLYRGAWSYCAGAHPYFGCMILILVILQLIMAFFRPNPQAPRRYIFNWVHWATGTFARTIAVASIFLGMDLPALDLYNPWDTLVMVGFIVWHVVTELILEAHNYIIACKAQKRKEDKMQIMDSSELIDPQGHRFKIMVLTLYICGNLTFLIILLVAISLV</sequence>
<gene>
    <name evidence="16" type="ORF">chiPu_0012612</name>
</gene>
<dbReference type="PANTHER" id="PTHR45828">
    <property type="entry name" value="CYTOCHROME B561/FERRIC REDUCTASE TRANSMEMBRANE"/>
    <property type="match status" value="1"/>
</dbReference>
<keyword evidence="4" id="KW-0813">Transport</keyword>
<keyword evidence="8" id="KW-0408">Iron</keyword>
<comment type="subcellular location">
    <subcellularLocation>
        <location evidence="2">Membrane</location>
        <topology evidence="2">Multi-pass membrane protein</topology>
    </subcellularLocation>
</comment>
<dbReference type="PROSITE" id="PS51019">
    <property type="entry name" value="REELIN"/>
    <property type="match status" value="1"/>
</dbReference>
<dbReference type="AlphaFoldDB" id="A0A401SUR9"/>
<keyword evidence="7 11" id="KW-1133">Transmembrane helix</keyword>
<evidence type="ECO:0000259" key="13">
    <source>
        <dbReference type="PROSITE" id="PS50836"/>
    </source>
</evidence>
<feature type="transmembrane region" description="Helical" evidence="11">
    <location>
        <begin position="529"/>
        <end position="548"/>
    </location>
</feature>
<protein>
    <recommendedName>
        <fullName evidence="18">Ferric-chelate reductase 1</fullName>
    </recommendedName>
</protein>
<dbReference type="Gene3D" id="1.20.120.1770">
    <property type="match status" value="1"/>
</dbReference>
<feature type="transmembrane region" description="Helical" evidence="11">
    <location>
        <begin position="576"/>
        <end position="599"/>
    </location>
</feature>
<dbReference type="PROSITE" id="PS50836">
    <property type="entry name" value="DOMON"/>
    <property type="match status" value="1"/>
</dbReference>
<dbReference type="EMBL" id="BEZZ01000572">
    <property type="protein sequence ID" value="GCC34139.1"/>
    <property type="molecule type" value="Genomic_DNA"/>
</dbReference>
<dbReference type="CDD" id="cd09628">
    <property type="entry name" value="DOMON_SDR_2_like"/>
    <property type="match status" value="1"/>
</dbReference>